<protein>
    <submittedName>
        <fullName evidence="3">Uncharacterized protein</fullName>
    </submittedName>
</protein>
<dbReference type="AlphaFoldDB" id="A0AAE1Z7I2"/>
<evidence type="ECO:0000256" key="2">
    <source>
        <dbReference type="SAM" id="SignalP"/>
    </source>
</evidence>
<reference evidence="3" key="1">
    <citation type="submission" date="2022-04" db="EMBL/GenBank/DDBJ databases">
        <authorList>
            <person name="Xu L."/>
            <person name="Lv Z."/>
        </authorList>
    </citation>
    <scope>NUCLEOTIDE SEQUENCE</scope>
    <source>
        <strain evidence="3">LV_2022a</strain>
    </source>
</reference>
<reference evidence="3" key="2">
    <citation type="journal article" date="2023" name="Infect Dis Poverty">
        <title>Chromosome-scale genome of the human blood fluke Schistosoma mekongi and its implications for public health.</title>
        <authorList>
            <person name="Zhou M."/>
            <person name="Xu L."/>
            <person name="Xu D."/>
            <person name="Chen W."/>
            <person name="Khan J."/>
            <person name="Hu Y."/>
            <person name="Huang H."/>
            <person name="Wei H."/>
            <person name="Zhang Y."/>
            <person name="Chusongsang P."/>
            <person name="Tanasarnprasert K."/>
            <person name="Hu X."/>
            <person name="Limpanont Y."/>
            <person name="Lv Z."/>
        </authorList>
    </citation>
    <scope>NUCLEOTIDE SEQUENCE</scope>
    <source>
        <strain evidence="3">LV_2022a</strain>
    </source>
</reference>
<evidence type="ECO:0000313" key="4">
    <source>
        <dbReference type="Proteomes" id="UP001292079"/>
    </source>
</evidence>
<feature type="compositionally biased region" description="Basic and acidic residues" evidence="1">
    <location>
        <begin position="174"/>
        <end position="184"/>
    </location>
</feature>
<accession>A0AAE1Z7I2</accession>
<feature type="chain" id="PRO_5042138844" evidence="2">
    <location>
        <begin position="22"/>
        <end position="184"/>
    </location>
</feature>
<proteinExistence type="predicted"/>
<feature type="signal peptide" evidence="2">
    <location>
        <begin position="1"/>
        <end position="21"/>
    </location>
</feature>
<feature type="compositionally biased region" description="Basic and acidic residues" evidence="1">
    <location>
        <begin position="139"/>
        <end position="148"/>
    </location>
</feature>
<evidence type="ECO:0000313" key="3">
    <source>
        <dbReference type="EMBL" id="KAK4468991.1"/>
    </source>
</evidence>
<keyword evidence="2" id="KW-0732">Signal</keyword>
<sequence>MMNKLWLILANFSMIVAIVQSHNTSVYTVPDEMTKYVYFDICFNNQATKQTLIERNITEQTTTKQTPTEQETVEQTTTKQTIIEHNTEEQTSKEQVPAEQQIVEQTTKKKTPAKQKTTKKTTSTPFVNTTKKSNRRANRKEGGRREKINPNSSIISKPKQSGKRGNATRRASKTPKDKQGKDKS</sequence>
<dbReference type="EMBL" id="JALJAT010000005">
    <property type="protein sequence ID" value="KAK4468991.1"/>
    <property type="molecule type" value="Genomic_DNA"/>
</dbReference>
<comment type="caution">
    <text evidence="3">The sequence shown here is derived from an EMBL/GenBank/DDBJ whole genome shotgun (WGS) entry which is preliminary data.</text>
</comment>
<feature type="compositionally biased region" description="Basic residues" evidence="1">
    <location>
        <begin position="108"/>
        <end position="119"/>
    </location>
</feature>
<dbReference type="Proteomes" id="UP001292079">
    <property type="component" value="Unassembled WGS sequence"/>
</dbReference>
<feature type="compositionally biased region" description="Low complexity" evidence="1">
    <location>
        <begin position="120"/>
        <end position="131"/>
    </location>
</feature>
<feature type="compositionally biased region" description="Low complexity" evidence="1">
    <location>
        <begin position="58"/>
        <end position="84"/>
    </location>
</feature>
<keyword evidence="4" id="KW-1185">Reference proteome</keyword>
<gene>
    <name evidence="3" type="ORF">MN116_000134</name>
</gene>
<feature type="region of interest" description="Disordered" evidence="1">
    <location>
        <begin position="58"/>
        <end position="184"/>
    </location>
</feature>
<name>A0AAE1Z7I2_SCHME</name>
<feature type="compositionally biased region" description="Polar residues" evidence="1">
    <location>
        <begin position="149"/>
        <end position="159"/>
    </location>
</feature>
<evidence type="ECO:0000256" key="1">
    <source>
        <dbReference type="SAM" id="MobiDB-lite"/>
    </source>
</evidence>
<organism evidence="3 4">
    <name type="scientific">Schistosoma mekongi</name>
    <name type="common">Parasitic worm</name>
    <dbReference type="NCBI Taxonomy" id="38744"/>
    <lineage>
        <taxon>Eukaryota</taxon>
        <taxon>Metazoa</taxon>
        <taxon>Spiralia</taxon>
        <taxon>Lophotrochozoa</taxon>
        <taxon>Platyhelminthes</taxon>
        <taxon>Trematoda</taxon>
        <taxon>Digenea</taxon>
        <taxon>Strigeidida</taxon>
        <taxon>Schistosomatoidea</taxon>
        <taxon>Schistosomatidae</taxon>
        <taxon>Schistosoma</taxon>
    </lineage>
</organism>
<feature type="compositionally biased region" description="Basic residues" evidence="1">
    <location>
        <begin position="160"/>
        <end position="173"/>
    </location>
</feature>